<protein>
    <submittedName>
        <fullName evidence="2">Uncharacterized protein</fullName>
    </submittedName>
</protein>
<gene>
    <name evidence="2" type="ORF">ACFYTF_04145</name>
</gene>
<keyword evidence="1" id="KW-0732">Signal</keyword>
<dbReference type="EMBL" id="JBIAMX010000002">
    <property type="protein sequence ID" value="MFF0542008.1"/>
    <property type="molecule type" value="Genomic_DNA"/>
</dbReference>
<feature type="signal peptide" evidence="1">
    <location>
        <begin position="1"/>
        <end position="29"/>
    </location>
</feature>
<name>A0ABW6PI97_9NOCA</name>
<evidence type="ECO:0000313" key="2">
    <source>
        <dbReference type="EMBL" id="MFF0542008.1"/>
    </source>
</evidence>
<dbReference type="Proteomes" id="UP001601444">
    <property type="component" value="Unassembled WGS sequence"/>
</dbReference>
<dbReference type="PROSITE" id="PS51257">
    <property type="entry name" value="PROKAR_LIPOPROTEIN"/>
    <property type="match status" value="1"/>
</dbReference>
<proteinExistence type="predicted"/>
<dbReference type="RefSeq" id="WP_387699037.1">
    <property type="nucleotide sequence ID" value="NZ_JBIAMX010000002.1"/>
</dbReference>
<evidence type="ECO:0000313" key="3">
    <source>
        <dbReference type="Proteomes" id="UP001601444"/>
    </source>
</evidence>
<comment type="caution">
    <text evidence="2">The sequence shown here is derived from an EMBL/GenBank/DDBJ whole genome shotgun (WGS) entry which is preliminary data.</text>
</comment>
<sequence length="151" mass="15362">MSSRLSSRVRRGRSSAVAAAVLLVPVLLAAGCSEDGGTPPAAAADANTAAALEKSLKNDFGVAPDQPLSTLLTRPGSTWPGHITAVTVQDRTAHVRTDLDSHSDIDKNLGATAATAIAGLVRRGSDEQLRGSLVTISVEDPAGARIGEATV</sequence>
<reference evidence="2 3" key="1">
    <citation type="submission" date="2024-10" db="EMBL/GenBank/DDBJ databases">
        <title>The Natural Products Discovery Center: Release of the First 8490 Sequenced Strains for Exploring Actinobacteria Biosynthetic Diversity.</title>
        <authorList>
            <person name="Kalkreuter E."/>
            <person name="Kautsar S.A."/>
            <person name="Yang D."/>
            <person name="Bader C.D."/>
            <person name="Teijaro C.N."/>
            <person name="Fluegel L."/>
            <person name="Davis C.M."/>
            <person name="Simpson J.R."/>
            <person name="Lauterbach L."/>
            <person name="Steele A.D."/>
            <person name="Gui C."/>
            <person name="Meng S."/>
            <person name="Li G."/>
            <person name="Viehrig K."/>
            <person name="Ye F."/>
            <person name="Su P."/>
            <person name="Kiefer A.F."/>
            <person name="Nichols A."/>
            <person name="Cepeda A.J."/>
            <person name="Yan W."/>
            <person name="Fan B."/>
            <person name="Jiang Y."/>
            <person name="Adhikari A."/>
            <person name="Zheng C.-J."/>
            <person name="Schuster L."/>
            <person name="Cowan T.M."/>
            <person name="Smanski M.J."/>
            <person name="Chevrette M.G."/>
            <person name="De Carvalho L.P.S."/>
            <person name="Shen B."/>
        </authorList>
    </citation>
    <scope>NUCLEOTIDE SEQUENCE [LARGE SCALE GENOMIC DNA]</scope>
    <source>
        <strain evidence="2 3">NPDC004045</strain>
    </source>
</reference>
<evidence type="ECO:0000256" key="1">
    <source>
        <dbReference type="SAM" id="SignalP"/>
    </source>
</evidence>
<feature type="chain" id="PRO_5046991958" evidence="1">
    <location>
        <begin position="30"/>
        <end position="151"/>
    </location>
</feature>
<accession>A0ABW6PI97</accession>
<organism evidence="2 3">
    <name type="scientific">Nocardia thailandica</name>
    <dbReference type="NCBI Taxonomy" id="257275"/>
    <lineage>
        <taxon>Bacteria</taxon>
        <taxon>Bacillati</taxon>
        <taxon>Actinomycetota</taxon>
        <taxon>Actinomycetes</taxon>
        <taxon>Mycobacteriales</taxon>
        <taxon>Nocardiaceae</taxon>
        <taxon>Nocardia</taxon>
    </lineage>
</organism>
<keyword evidence="3" id="KW-1185">Reference proteome</keyword>